<evidence type="ECO:0000313" key="2">
    <source>
        <dbReference type="EMBL" id="VTS22347.1"/>
    </source>
</evidence>
<protein>
    <submittedName>
        <fullName evidence="2">Transposase</fullName>
    </submittedName>
</protein>
<dbReference type="GO" id="GO:0004803">
    <property type="term" value="F:transposase activity"/>
    <property type="evidence" value="ECO:0007669"/>
    <property type="project" value="InterPro"/>
</dbReference>
<dbReference type="AlphaFoldDB" id="A0A4V6L1Y7"/>
<feature type="domain" description="Transposase IS116/IS110/IS902 C-terminal" evidence="1">
    <location>
        <begin position="4"/>
        <end position="60"/>
    </location>
</feature>
<proteinExistence type="predicted"/>
<dbReference type="InterPro" id="IPR003346">
    <property type="entry name" value="Transposase_20"/>
</dbReference>
<sequence>MTIFDLAGKLCSWAELVPANNESAGKKYLTLISKCVRYLKPFLVQIANAIVKSNKHTELRNKYLKLKKRRRHKKAIIAICCRLLVSNYQVLQKQENYNHLL</sequence>
<dbReference type="EMBL" id="LR594035">
    <property type="protein sequence ID" value="VTS22347.1"/>
    <property type="molecule type" value="Genomic_DNA"/>
</dbReference>
<dbReference type="GO" id="GO:0003677">
    <property type="term" value="F:DNA binding"/>
    <property type="evidence" value="ECO:0007669"/>
    <property type="project" value="InterPro"/>
</dbReference>
<accession>A0A4V6L1Y7</accession>
<name>A0A4V6L1Y7_9STRE</name>
<dbReference type="PANTHER" id="PTHR33055:SF15">
    <property type="entry name" value="TRANSPOSASE-RELATED"/>
    <property type="match status" value="1"/>
</dbReference>
<dbReference type="InterPro" id="IPR047650">
    <property type="entry name" value="Transpos_IS110"/>
</dbReference>
<gene>
    <name evidence="2" type="ORF">NCTC5385_01035</name>
</gene>
<dbReference type="PANTHER" id="PTHR33055">
    <property type="entry name" value="TRANSPOSASE FOR INSERTION SEQUENCE ELEMENT IS1111A"/>
    <property type="match status" value="1"/>
</dbReference>
<dbReference type="Proteomes" id="UP000304914">
    <property type="component" value="Chromosome"/>
</dbReference>
<evidence type="ECO:0000313" key="3">
    <source>
        <dbReference type="Proteomes" id="UP000304914"/>
    </source>
</evidence>
<evidence type="ECO:0000259" key="1">
    <source>
        <dbReference type="Pfam" id="PF02371"/>
    </source>
</evidence>
<reference evidence="2 3" key="1">
    <citation type="submission" date="2019-05" db="EMBL/GenBank/DDBJ databases">
        <authorList>
            <consortium name="Pathogen Informatics"/>
        </authorList>
    </citation>
    <scope>NUCLEOTIDE SEQUENCE [LARGE SCALE GENOMIC DNA]</scope>
    <source>
        <strain evidence="2 3">NCTC5385</strain>
    </source>
</reference>
<dbReference type="Pfam" id="PF02371">
    <property type="entry name" value="Transposase_20"/>
    <property type="match status" value="1"/>
</dbReference>
<organism evidence="2 3">
    <name type="scientific">Streptococcus pseudoporcinus</name>
    <dbReference type="NCBI Taxonomy" id="361101"/>
    <lineage>
        <taxon>Bacteria</taxon>
        <taxon>Bacillati</taxon>
        <taxon>Bacillota</taxon>
        <taxon>Bacilli</taxon>
        <taxon>Lactobacillales</taxon>
        <taxon>Streptococcaceae</taxon>
        <taxon>Streptococcus</taxon>
    </lineage>
</organism>
<dbReference type="GO" id="GO:0006313">
    <property type="term" value="P:DNA transposition"/>
    <property type="evidence" value="ECO:0007669"/>
    <property type="project" value="InterPro"/>
</dbReference>